<organism evidence="3 4">
    <name type="scientific">Peiella sedimenti</name>
    <dbReference type="NCBI Taxonomy" id="3061083"/>
    <lineage>
        <taxon>Bacteria</taxon>
        <taxon>Pseudomonadati</taxon>
        <taxon>Pseudomonadota</taxon>
        <taxon>Alphaproteobacteria</taxon>
        <taxon>Caulobacterales</taxon>
        <taxon>Caulobacteraceae</taxon>
        <taxon>Peiella</taxon>
    </lineage>
</organism>
<feature type="chain" id="PRO_5045173123" description="Secreted protein" evidence="2">
    <location>
        <begin position="28"/>
        <end position="130"/>
    </location>
</feature>
<sequence length="130" mass="14173">MTTRTAMIVVALGAGLAFTGVALDAHAQSRTSPAGVQAPPQTFNLTEGQSQRRSLQWDRNGRWGLNLETRQPVGREADWSDVDAGAYFRLSPSLRVGGSVGLGERRPDPARPAPEARTQPRVRLETTFKF</sequence>
<dbReference type="InterPro" id="IPR048887">
    <property type="entry name" value="NtrZ-like"/>
</dbReference>
<keyword evidence="2" id="KW-0732">Signal</keyword>
<feature type="region of interest" description="Disordered" evidence="1">
    <location>
        <begin position="28"/>
        <end position="55"/>
    </location>
</feature>
<evidence type="ECO:0000313" key="3">
    <source>
        <dbReference type="EMBL" id="MDO1559085.1"/>
    </source>
</evidence>
<evidence type="ECO:0000256" key="1">
    <source>
        <dbReference type="SAM" id="MobiDB-lite"/>
    </source>
</evidence>
<accession>A0ABT8SLR0</accession>
<dbReference type="Proteomes" id="UP001169063">
    <property type="component" value="Unassembled WGS sequence"/>
</dbReference>
<dbReference type="Pfam" id="PF20841">
    <property type="entry name" value="NtrZ"/>
    <property type="match status" value="1"/>
</dbReference>
<evidence type="ECO:0000313" key="4">
    <source>
        <dbReference type="Proteomes" id="UP001169063"/>
    </source>
</evidence>
<feature type="region of interest" description="Disordered" evidence="1">
    <location>
        <begin position="98"/>
        <end position="130"/>
    </location>
</feature>
<reference evidence="3" key="1">
    <citation type="submission" date="2023-07" db="EMBL/GenBank/DDBJ databases">
        <title>Brevundimonas soil sp. nov., isolated from the soil of chemical plant.</title>
        <authorList>
            <person name="Wu N."/>
        </authorList>
    </citation>
    <scope>NUCLEOTIDE SEQUENCE</scope>
    <source>
        <strain evidence="3">XZ-24</strain>
    </source>
</reference>
<evidence type="ECO:0000256" key="2">
    <source>
        <dbReference type="SAM" id="SignalP"/>
    </source>
</evidence>
<comment type="caution">
    <text evidence="3">The sequence shown here is derived from an EMBL/GenBank/DDBJ whole genome shotgun (WGS) entry which is preliminary data.</text>
</comment>
<feature type="compositionally biased region" description="Polar residues" evidence="1">
    <location>
        <begin position="28"/>
        <end position="54"/>
    </location>
</feature>
<name>A0ABT8SLR0_9CAUL</name>
<keyword evidence="4" id="KW-1185">Reference proteome</keyword>
<dbReference type="RefSeq" id="WP_302109509.1">
    <property type="nucleotide sequence ID" value="NZ_JAUKTR010000002.1"/>
</dbReference>
<protein>
    <recommendedName>
        <fullName evidence="5">Secreted protein</fullName>
    </recommendedName>
</protein>
<dbReference type="EMBL" id="JAUKTR010000002">
    <property type="protein sequence ID" value="MDO1559085.1"/>
    <property type="molecule type" value="Genomic_DNA"/>
</dbReference>
<gene>
    <name evidence="3" type="ORF">Q0812_06545</name>
</gene>
<proteinExistence type="predicted"/>
<evidence type="ECO:0008006" key="5">
    <source>
        <dbReference type="Google" id="ProtNLM"/>
    </source>
</evidence>
<feature type="signal peptide" evidence="2">
    <location>
        <begin position="1"/>
        <end position="27"/>
    </location>
</feature>